<evidence type="ECO:0000313" key="3">
    <source>
        <dbReference type="Proteomes" id="UP000078343"/>
    </source>
</evidence>
<name>A0A178ZV70_9EURO</name>
<protein>
    <submittedName>
        <fullName evidence="2">Uncharacterized protein</fullName>
    </submittedName>
</protein>
<dbReference type="EMBL" id="LVYI01000002">
    <property type="protein sequence ID" value="OAP63143.1"/>
    <property type="molecule type" value="Genomic_DNA"/>
</dbReference>
<sequence length="111" mass="11920">MADLDNNDTNFPSQTAGTKGKADEMESDGHEQEHRSAKLVEIIPNGDILFQVGCGNDALGIKVSGLVVSLASEVFARIDIPPQRAEMRLCIPALKPWTVTNISSAIEEIDG</sequence>
<comment type="caution">
    <text evidence="2">The sequence shown here is derived from an EMBL/GenBank/DDBJ whole genome shotgun (WGS) entry which is preliminary data.</text>
</comment>
<accession>A0A178ZV70</accession>
<organism evidence="2 3">
    <name type="scientific">Fonsecaea erecta</name>
    <dbReference type="NCBI Taxonomy" id="1367422"/>
    <lineage>
        <taxon>Eukaryota</taxon>
        <taxon>Fungi</taxon>
        <taxon>Dikarya</taxon>
        <taxon>Ascomycota</taxon>
        <taxon>Pezizomycotina</taxon>
        <taxon>Eurotiomycetes</taxon>
        <taxon>Chaetothyriomycetidae</taxon>
        <taxon>Chaetothyriales</taxon>
        <taxon>Herpotrichiellaceae</taxon>
        <taxon>Fonsecaea</taxon>
    </lineage>
</organism>
<evidence type="ECO:0000256" key="1">
    <source>
        <dbReference type="SAM" id="MobiDB-lite"/>
    </source>
</evidence>
<keyword evidence="3" id="KW-1185">Reference proteome</keyword>
<gene>
    <name evidence="2" type="ORF">AYL99_02370</name>
</gene>
<dbReference type="STRING" id="1367422.A0A178ZV70"/>
<feature type="region of interest" description="Disordered" evidence="1">
    <location>
        <begin position="1"/>
        <end position="37"/>
    </location>
</feature>
<dbReference type="AlphaFoldDB" id="A0A178ZV70"/>
<evidence type="ECO:0000313" key="2">
    <source>
        <dbReference type="EMBL" id="OAP63143.1"/>
    </source>
</evidence>
<dbReference type="Proteomes" id="UP000078343">
    <property type="component" value="Unassembled WGS sequence"/>
</dbReference>
<dbReference type="RefSeq" id="XP_018696510.1">
    <property type="nucleotide sequence ID" value="XM_018833886.1"/>
</dbReference>
<dbReference type="GeneID" id="30006540"/>
<feature type="compositionally biased region" description="Polar residues" evidence="1">
    <location>
        <begin position="7"/>
        <end position="17"/>
    </location>
</feature>
<proteinExistence type="predicted"/>
<dbReference type="OrthoDB" id="5275938at2759"/>
<reference evidence="2 3" key="1">
    <citation type="submission" date="2016-04" db="EMBL/GenBank/DDBJ databases">
        <title>Draft genome of Fonsecaea erecta CBS 125763.</title>
        <authorList>
            <person name="Weiss V.A."/>
            <person name="Vicente V.A."/>
            <person name="Raittz R.T."/>
            <person name="Moreno L.F."/>
            <person name="De Souza E.M."/>
            <person name="Pedrosa F.O."/>
            <person name="Steffens M.B."/>
            <person name="Faoro H."/>
            <person name="Tadra-Sfeir M.Z."/>
            <person name="Najafzadeh M.J."/>
            <person name="Felipe M.S."/>
            <person name="Teixeira M."/>
            <person name="Sun J."/>
            <person name="Xi L."/>
            <person name="Gomes R."/>
            <person name="De Azevedo C.M."/>
            <person name="Salgado C.G."/>
            <person name="Da Silva M.B."/>
            <person name="Nascimento M.F."/>
            <person name="Queiroz-Telles F."/>
            <person name="Attili D.S."/>
            <person name="Gorbushina A."/>
        </authorList>
    </citation>
    <scope>NUCLEOTIDE SEQUENCE [LARGE SCALE GENOMIC DNA]</scope>
    <source>
        <strain evidence="2 3">CBS 125763</strain>
    </source>
</reference>
<feature type="compositionally biased region" description="Basic and acidic residues" evidence="1">
    <location>
        <begin position="20"/>
        <end position="37"/>
    </location>
</feature>